<organism evidence="2 3">
    <name type="scientific">Pandoraea communis</name>
    <dbReference type="NCBI Taxonomy" id="2508297"/>
    <lineage>
        <taxon>Bacteria</taxon>
        <taxon>Pseudomonadati</taxon>
        <taxon>Pseudomonadota</taxon>
        <taxon>Betaproteobacteria</taxon>
        <taxon>Burkholderiales</taxon>
        <taxon>Burkholderiaceae</taxon>
        <taxon>Pandoraea</taxon>
    </lineage>
</organism>
<evidence type="ECO:0000313" key="2">
    <source>
        <dbReference type="EMBL" id="VVD98578.1"/>
    </source>
</evidence>
<dbReference type="EMBL" id="CABPSE010000005">
    <property type="protein sequence ID" value="VVD98578.1"/>
    <property type="molecule type" value="Genomic_DNA"/>
</dbReference>
<keyword evidence="3" id="KW-1185">Reference proteome</keyword>
<dbReference type="AlphaFoldDB" id="A0A5E4UHR7"/>
<proteinExistence type="predicted"/>
<dbReference type="Proteomes" id="UP000383971">
    <property type="component" value="Unassembled WGS sequence"/>
</dbReference>
<name>A0A5E4UHR7_9BURK</name>
<reference evidence="2 3" key="1">
    <citation type="submission" date="2019-08" db="EMBL/GenBank/DDBJ databases">
        <authorList>
            <person name="Peeters C."/>
        </authorList>
    </citation>
    <scope>NUCLEOTIDE SEQUENCE [LARGE SCALE GENOMIC DNA]</scope>
    <source>
        <strain evidence="2 3">LMG 31111</strain>
    </source>
</reference>
<sequence length="55" mass="5723">MEARRGRDAAGGSMRHAHDSATGHLPGAGDAQWQLMGLASTDMAAERANAESSTR</sequence>
<feature type="region of interest" description="Disordered" evidence="1">
    <location>
        <begin position="1"/>
        <end position="33"/>
    </location>
</feature>
<evidence type="ECO:0000256" key="1">
    <source>
        <dbReference type="SAM" id="MobiDB-lite"/>
    </source>
</evidence>
<gene>
    <name evidence="2" type="ORF">PCO31111_02024</name>
</gene>
<protein>
    <submittedName>
        <fullName evidence="2">Uncharacterized protein</fullName>
    </submittedName>
</protein>
<evidence type="ECO:0000313" key="3">
    <source>
        <dbReference type="Proteomes" id="UP000383971"/>
    </source>
</evidence>
<accession>A0A5E4UHR7</accession>